<evidence type="ECO:0000256" key="2">
    <source>
        <dbReference type="SAM" id="Phobius"/>
    </source>
</evidence>
<dbReference type="PANTHER" id="PTHR35473:SF3">
    <property type="entry name" value="1-ACYL-SN-GLYCEROL-3-PHOSPHATE ACYLTRANSFERASE"/>
    <property type="match status" value="1"/>
</dbReference>
<dbReference type="EMBL" id="GL433846">
    <property type="protein sequence ID" value="EFN54816.1"/>
    <property type="molecule type" value="Genomic_DNA"/>
</dbReference>
<keyword evidence="2" id="KW-0812">Transmembrane</keyword>
<dbReference type="RefSeq" id="XP_005846918.1">
    <property type="nucleotide sequence ID" value="XM_005846856.1"/>
</dbReference>
<keyword evidence="4" id="KW-1185">Reference proteome</keyword>
<dbReference type="OrthoDB" id="424673at2759"/>
<dbReference type="InParanoid" id="E1ZGU8"/>
<proteinExistence type="predicted"/>
<dbReference type="FunCoup" id="E1ZGU8">
    <property type="interactions" value="418"/>
</dbReference>
<feature type="transmembrane region" description="Helical" evidence="2">
    <location>
        <begin position="116"/>
        <end position="135"/>
    </location>
</feature>
<dbReference type="AlphaFoldDB" id="E1ZGU8"/>
<organism evidence="4">
    <name type="scientific">Chlorella variabilis</name>
    <name type="common">Green alga</name>
    <dbReference type="NCBI Taxonomy" id="554065"/>
    <lineage>
        <taxon>Eukaryota</taxon>
        <taxon>Viridiplantae</taxon>
        <taxon>Chlorophyta</taxon>
        <taxon>core chlorophytes</taxon>
        <taxon>Trebouxiophyceae</taxon>
        <taxon>Chlorellales</taxon>
        <taxon>Chlorellaceae</taxon>
        <taxon>Chlorella clade</taxon>
        <taxon>Chlorella</taxon>
    </lineage>
</organism>
<accession>E1ZGU8</accession>
<dbReference type="STRING" id="554065.E1ZGU8"/>
<protein>
    <recommendedName>
        <fullName evidence="5">DUF3593 domain-containing protein</fullName>
    </recommendedName>
</protein>
<evidence type="ECO:0008006" key="5">
    <source>
        <dbReference type="Google" id="ProtNLM"/>
    </source>
</evidence>
<dbReference type="Proteomes" id="UP000008141">
    <property type="component" value="Unassembled WGS sequence"/>
</dbReference>
<dbReference type="GeneID" id="17354181"/>
<dbReference type="InterPro" id="IPR021995">
    <property type="entry name" value="DUF3593"/>
</dbReference>
<reference evidence="3 4" key="1">
    <citation type="journal article" date="2010" name="Plant Cell">
        <title>The Chlorella variabilis NC64A genome reveals adaptation to photosymbiosis, coevolution with viruses, and cryptic sex.</title>
        <authorList>
            <person name="Blanc G."/>
            <person name="Duncan G."/>
            <person name="Agarkova I."/>
            <person name="Borodovsky M."/>
            <person name="Gurnon J."/>
            <person name="Kuo A."/>
            <person name="Lindquist E."/>
            <person name="Lucas S."/>
            <person name="Pangilinan J."/>
            <person name="Polle J."/>
            <person name="Salamov A."/>
            <person name="Terry A."/>
            <person name="Yamada T."/>
            <person name="Dunigan D.D."/>
            <person name="Grigoriev I.V."/>
            <person name="Claverie J.M."/>
            <person name="Van Etten J.L."/>
        </authorList>
    </citation>
    <scope>NUCLEOTIDE SEQUENCE [LARGE SCALE GENOMIC DNA]</scope>
    <source>
        <strain evidence="3 4">NC64A</strain>
    </source>
</reference>
<evidence type="ECO:0000313" key="3">
    <source>
        <dbReference type="EMBL" id="EFN54816.1"/>
    </source>
</evidence>
<dbReference type="eggNOG" id="KOG2445">
    <property type="taxonomic scope" value="Eukaryota"/>
</dbReference>
<dbReference type="KEGG" id="cvr:CHLNCDRAFT_31473"/>
<name>E1ZGU8_CHLVA</name>
<feature type="compositionally biased region" description="Polar residues" evidence="1">
    <location>
        <begin position="196"/>
        <end position="205"/>
    </location>
</feature>
<feature type="transmembrane region" description="Helical" evidence="2">
    <location>
        <begin position="155"/>
        <end position="172"/>
    </location>
</feature>
<gene>
    <name evidence="3" type="ORF">CHLNCDRAFT_31473</name>
</gene>
<dbReference type="PANTHER" id="PTHR35473">
    <property type="entry name" value="1-ACYL-SN-GLYCEROL-3-PHOSPHATE ACYLTRANSFERASE"/>
    <property type="match status" value="1"/>
</dbReference>
<keyword evidence="2" id="KW-1133">Transmembrane helix</keyword>
<keyword evidence="2" id="KW-0472">Membrane</keyword>
<feature type="region of interest" description="Disordered" evidence="1">
    <location>
        <begin position="185"/>
        <end position="205"/>
    </location>
</feature>
<evidence type="ECO:0000313" key="4">
    <source>
        <dbReference type="Proteomes" id="UP000008141"/>
    </source>
</evidence>
<sequence length="205" mass="22438">MSACCRPTTVVCLQQQPSRRSQPTSGGRGVAVWHSATPLAVWRGRLAFHSREQQQWGHGLQPCRVTPFDQAWGPAVDLDSLWDTLPQNLFAVSLFPYIGFLYHLHCSKQAPPLTLFGFYFLLVFVFATIPAGIYAKNFYGEPLANVDWLHGSAEFLLTLTNLFIVLGLRDAIRKAEAANAAKAAAAQAPGSGEAVSENQPASPRQ</sequence>
<evidence type="ECO:0000256" key="1">
    <source>
        <dbReference type="SAM" id="MobiDB-lite"/>
    </source>
</evidence>
<dbReference type="Pfam" id="PF12159">
    <property type="entry name" value="DUF3593"/>
    <property type="match status" value="1"/>
</dbReference>